<dbReference type="Proteomes" id="UP001057702">
    <property type="component" value="Unassembled WGS sequence"/>
</dbReference>
<evidence type="ECO:0000313" key="3">
    <source>
        <dbReference type="Proteomes" id="UP001057702"/>
    </source>
</evidence>
<reference evidence="2" key="1">
    <citation type="submission" date="2022-06" db="EMBL/GenBank/DDBJ databases">
        <title>Draft genome sequence of Streptomyces sp. RB6PN25 isolated from peat swamp forest in Thailand.</title>
        <authorList>
            <person name="Duangmal K."/>
            <person name="Klaysubun C."/>
        </authorList>
    </citation>
    <scope>NUCLEOTIDE SEQUENCE</scope>
    <source>
        <strain evidence="2">RB6PN25</strain>
    </source>
</reference>
<dbReference type="Gene3D" id="3.50.50.60">
    <property type="entry name" value="FAD/NAD(P)-binding domain"/>
    <property type="match status" value="1"/>
</dbReference>
<dbReference type="InterPro" id="IPR036188">
    <property type="entry name" value="FAD/NAD-bd_sf"/>
</dbReference>
<evidence type="ECO:0000313" key="2">
    <source>
        <dbReference type="EMBL" id="MCQ4079057.1"/>
    </source>
</evidence>
<gene>
    <name evidence="2" type="ORF">NGB36_00065</name>
</gene>
<dbReference type="InterPro" id="IPR052189">
    <property type="entry name" value="L-asp_N-monooxygenase_NS-form"/>
</dbReference>
<protein>
    <submittedName>
        <fullName evidence="2">FAD/NAD(P)-binding protein</fullName>
    </submittedName>
</protein>
<accession>A0ABT1PR68</accession>
<dbReference type="SUPFAM" id="SSF51905">
    <property type="entry name" value="FAD/NAD(P)-binding domain"/>
    <property type="match status" value="2"/>
</dbReference>
<dbReference type="InterPro" id="IPR038732">
    <property type="entry name" value="HpyO/CreE_NAD-binding"/>
</dbReference>
<organism evidence="2 3">
    <name type="scientific">Streptomyces humicola</name>
    <dbReference type="NCBI Taxonomy" id="2953240"/>
    <lineage>
        <taxon>Bacteria</taxon>
        <taxon>Bacillati</taxon>
        <taxon>Actinomycetota</taxon>
        <taxon>Actinomycetes</taxon>
        <taxon>Kitasatosporales</taxon>
        <taxon>Streptomycetaceae</taxon>
        <taxon>Streptomyces</taxon>
    </lineage>
</organism>
<keyword evidence="3" id="KW-1185">Reference proteome</keyword>
<proteinExistence type="predicted"/>
<dbReference type="PANTHER" id="PTHR40254:SF1">
    <property type="entry name" value="BLR0577 PROTEIN"/>
    <property type="match status" value="1"/>
</dbReference>
<dbReference type="Pfam" id="PF13454">
    <property type="entry name" value="NAD_binding_9"/>
    <property type="match status" value="1"/>
</dbReference>
<dbReference type="PANTHER" id="PTHR40254">
    <property type="entry name" value="BLR0577 PROTEIN"/>
    <property type="match status" value="1"/>
</dbReference>
<name>A0ABT1PR68_9ACTN</name>
<feature type="domain" description="FAD-dependent urate hydroxylase HpyO/Asp monooxygenase CreE-like FAD/NAD(P)-binding" evidence="1">
    <location>
        <begin position="30"/>
        <end position="179"/>
    </location>
</feature>
<comment type="caution">
    <text evidence="2">The sequence shown here is derived from an EMBL/GenBank/DDBJ whole genome shotgun (WGS) entry which is preliminary data.</text>
</comment>
<dbReference type="EMBL" id="JANFNG010000001">
    <property type="protein sequence ID" value="MCQ4079057.1"/>
    <property type="molecule type" value="Genomic_DNA"/>
</dbReference>
<sequence length="474" mass="50839">MSPAENTERIGDEPVGHTDWRHSGAYRNIAVVGAGAAGTLTAMRLLHNSPEQGDHCRVWLIDPGTTGRGLAFATDASHHLLNVPAAGMSAHRDDPDHFVRWLAHRGTGQDFVTRGLYGRYLAESLEAASERCGTTHLVRTHDRVVGISHRPERAGSSLCLQLGAGRTLDVDAAVLALGNFPPDQSWAPPSLRTSPRFFTDPWAPGALASVPDDRDILLVGTGLTMVDAALTLKRPGRVVHAVSRNGLVPQPHAESPASPLTMPTVPCLDARSGLTALRRAVLRHIAGCRRMYGDWRPGMDSLRPVTVTLWLQLPPPDRARFLSQHLRLWETHRHRIPPVSARALETAMGAGLVVIGKGTVADARPAADHLHIRLDDGRCLQVGAVVNCTGSQTDLTRVDDPLVASLLASGLGRPAAIGGGFDTAPTGQLRPASHGVPAPLWTLGSLRRGNLLETTAVPEIRCQADDLARTLLQR</sequence>
<dbReference type="RefSeq" id="WP_255917913.1">
    <property type="nucleotide sequence ID" value="NZ_JANFNG010000001.1"/>
</dbReference>
<evidence type="ECO:0000259" key="1">
    <source>
        <dbReference type="Pfam" id="PF13454"/>
    </source>
</evidence>